<keyword evidence="5 9" id="KW-1133">Transmembrane helix</keyword>
<keyword evidence="11" id="KW-1185">Reference proteome</keyword>
<dbReference type="PANTHER" id="PTHR30561">
    <property type="entry name" value="SMR FAMILY PROTON-DEPENDENT DRUG EFFLUX TRANSPORTER SUGE"/>
    <property type="match status" value="1"/>
</dbReference>
<dbReference type="Pfam" id="PF00893">
    <property type="entry name" value="Multi_Drug_Res"/>
    <property type="match status" value="1"/>
</dbReference>
<feature type="transmembrane region" description="Helical" evidence="9">
    <location>
        <begin position="41"/>
        <end position="58"/>
    </location>
</feature>
<keyword evidence="2" id="KW-0813">Transport</keyword>
<protein>
    <submittedName>
        <fullName evidence="10">Multidrug efflux SMR transporter</fullName>
    </submittedName>
</protein>
<evidence type="ECO:0000313" key="11">
    <source>
        <dbReference type="Proteomes" id="UP001500604"/>
    </source>
</evidence>
<dbReference type="Gene3D" id="1.10.3730.20">
    <property type="match status" value="1"/>
</dbReference>
<evidence type="ECO:0000256" key="5">
    <source>
        <dbReference type="ARBA" id="ARBA00022989"/>
    </source>
</evidence>
<comment type="caution">
    <text evidence="10">The sequence shown here is derived from an EMBL/GenBank/DDBJ whole genome shotgun (WGS) entry which is preliminary data.</text>
</comment>
<dbReference type="Proteomes" id="UP001500604">
    <property type="component" value="Unassembled WGS sequence"/>
</dbReference>
<organism evidence="10 11">
    <name type="scientific">Kistimonas scapharcae</name>
    <dbReference type="NCBI Taxonomy" id="1036133"/>
    <lineage>
        <taxon>Bacteria</taxon>
        <taxon>Pseudomonadati</taxon>
        <taxon>Pseudomonadota</taxon>
        <taxon>Gammaproteobacteria</taxon>
        <taxon>Oceanospirillales</taxon>
        <taxon>Endozoicomonadaceae</taxon>
        <taxon>Kistimonas</taxon>
    </lineage>
</organism>
<comment type="similarity">
    <text evidence="7 8">Belongs to the drug/metabolite transporter (DMT) superfamily. Small multidrug resistance (SMR) (TC 2.A.7.1) family.</text>
</comment>
<evidence type="ECO:0000256" key="3">
    <source>
        <dbReference type="ARBA" id="ARBA00022475"/>
    </source>
</evidence>
<dbReference type="PANTHER" id="PTHR30561:SF1">
    <property type="entry name" value="MULTIDRUG TRANSPORTER EMRE"/>
    <property type="match status" value="1"/>
</dbReference>
<gene>
    <name evidence="10" type="ORF">GCM10023116_32630</name>
</gene>
<evidence type="ECO:0000256" key="7">
    <source>
        <dbReference type="ARBA" id="ARBA00038032"/>
    </source>
</evidence>
<feature type="transmembrane region" description="Helical" evidence="9">
    <location>
        <begin position="12"/>
        <end position="29"/>
    </location>
</feature>
<dbReference type="InterPro" id="IPR045324">
    <property type="entry name" value="Small_multidrug_res"/>
</dbReference>
<evidence type="ECO:0000256" key="9">
    <source>
        <dbReference type="SAM" id="Phobius"/>
    </source>
</evidence>
<evidence type="ECO:0000256" key="2">
    <source>
        <dbReference type="ARBA" id="ARBA00022448"/>
    </source>
</evidence>
<evidence type="ECO:0000256" key="8">
    <source>
        <dbReference type="RuleBase" id="RU003942"/>
    </source>
</evidence>
<keyword evidence="4 8" id="KW-0812">Transmembrane</keyword>
<name>A0ABP8V6W9_9GAMM</name>
<feature type="transmembrane region" description="Helical" evidence="9">
    <location>
        <begin position="64"/>
        <end position="85"/>
    </location>
</feature>
<comment type="subcellular location">
    <subcellularLocation>
        <location evidence="1 8">Cell membrane</location>
        <topology evidence="1 8">Multi-pass membrane protein</topology>
    </subcellularLocation>
</comment>
<dbReference type="InterPro" id="IPR037185">
    <property type="entry name" value="EmrE-like"/>
</dbReference>
<accession>A0ABP8V6W9</accession>
<evidence type="ECO:0000256" key="4">
    <source>
        <dbReference type="ARBA" id="ARBA00022692"/>
    </source>
</evidence>
<dbReference type="SUPFAM" id="SSF103481">
    <property type="entry name" value="Multidrug resistance efflux transporter EmrE"/>
    <property type="match status" value="1"/>
</dbReference>
<reference evidence="11" key="1">
    <citation type="journal article" date="2019" name="Int. J. Syst. Evol. Microbiol.">
        <title>The Global Catalogue of Microorganisms (GCM) 10K type strain sequencing project: providing services to taxonomists for standard genome sequencing and annotation.</title>
        <authorList>
            <consortium name="The Broad Institute Genomics Platform"/>
            <consortium name="The Broad Institute Genome Sequencing Center for Infectious Disease"/>
            <person name="Wu L."/>
            <person name="Ma J."/>
        </authorList>
    </citation>
    <scope>NUCLEOTIDE SEQUENCE [LARGE SCALE GENOMIC DNA]</scope>
    <source>
        <strain evidence="11">JCM 17805</strain>
    </source>
</reference>
<proteinExistence type="inferred from homology"/>
<evidence type="ECO:0000313" key="10">
    <source>
        <dbReference type="EMBL" id="GAA4650980.1"/>
    </source>
</evidence>
<sequence length="117" mass="12565">MLQFLTALPPMVALPIAIVCEVVATSMLPKTQQFSQPIPTLITLVGYAFAFFLLSITVKTVPIGIAYAIWCGAGIVLVGLISWLWHGQQLDLPAIVGICLIMAGTIVINVFSRTVSH</sequence>
<dbReference type="EMBL" id="BAABFL010000431">
    <property type="protein sequence ID" value="GAA4650980.1"/>
    <property type="molecule type" value="Genomic_DNA"/>
</dbReference>
<evidence type="ECO:0000256" key="1">
    <source>
        <dbReference type="ARBA" id="ARBA00004651"/>
    </source>
</evidence>
<evidence type="ECO:0000256" key="6">
    <source>
        <dbReference type="ARBA" id="ARBA00023136"/>
    </source>
</evidence>
<keyword evidence="6 9" id="KW-0472">Membrane</keyword>
<dbReference type="InterPro" id="IPR000390">
    <property type="entry name" value="Small_drug/metabolite_transptr"/>
</dbReference>
<feature type="transmembrane region" description="Helical" evidence="9">
    <location>
        <begin position="92"/>
        <end position="111"/>
    </location>
</feature>
<keyword evidence="3" id="KW-1003">Cell membrane</keyword>